<dbReference type="EMBL" id="CAMPGE010019757">
    <property type="protein sequence ID" value="CAI2378068.1"/>
    <property type="molecule type" value="Genomic_DNA"/>
</dbReference>
<feature type="compositionally biased region" description="Polar residues" evidence="1">
    <location>
        <begin position="41"/>
        <end position="66"/>
    </location>
</feature>
<gene>
    <name evidence="2" type="ORF">ECRASSUSDP1_LOCUS19460</name>
</gene>
<feature type="region of interest" description="Disordered" evidence="1">
    <location>
        <begin position="37"/>
        <end position="66"/>
    </location>
</feature>
<dbReference type="AlphaFoldDB" id="A0AAD2D3D4"/>
<keyword evidence="3" id="KW-1185">Reference proteome</keyword>
<evidence type="ECO:0000313" key="2">
    <source>
        <dbReference type="EMBL" id="CAI2378068.1"/>
    </source>
</evidence>
<comment type="caution">
    <text evidence="2">The sequence shown here is derived from an EMBL/GenBank/DDBJ whole genome shotgun (WGS) entry which is preliminary data.</text>
</comment>
<accession>A0AAD2D3D4</accession>
<organism evidence="2 3">
    <name type="scientific">Euplotes crassus</name>
    <dbReference type="NCBI Taxonomy" id="5936"/>
    <lineage>
        <taxon>Eukaryota</taxon>
        <taxon>Sar</taxon>
        <taxon>Alveolata</taxon>
        <taxon>Ciliophora</taxon>
        <taxon>Intramacronucleata</taxon>
        <taxon>Spirotrichea</taxon>
        <taxon>Hypotrichia</taxon>
        <taxon>Euplotida</taxon>
        <taxon>Euplotidae</taxon>
        <taxon>Moneuplotes</taxon>
    </lineage>
</organism>
<evidence type="ECO:0000313" key="3">
    <source>
        <dbReference type="Proteomes" id="UP001295684"/>
    </source>
</evidence>
<protein>
    <submittedName>
        <fullName evidence="2">Uncharacterized protein</fullName>
    </submittedName>
</protein>
<proteinExistence type="predicted"/>
<dbReference type="Proteomes" id="UP001295684">
    <property type="component" value="Unassembled WGS sequence"/>
</dbReference>
<sequence>MSCVKRRSIQELSRSDKNVIKDMKRDLMKIVSLVKRRTRSQTRSYASPKQTVDSSDYGSPQEHMNPTISSAQKRCDITLRTLALAKMKMNACKSAERSPNQKRLSREIKIGNPKKLVYPSVRKLKNLVTKSLSTGENQSLQFKRILVDHIHKNMKHMNLKVYKEIERPSVSKIPTHVYPMRLPEIKRLDSEFKKIQKGHHRAGIMRRNKLLLEHIMHERVKTTQIYCPGAQNFRTSVSVNEVA</sequence>
<reference evidence="2" key="1">
    <citation type="submission" date="2023-07" db="EMBL/GenBank/DDBJ databases">
        <authorList>
            <consortium name="AG Swart"/>
            <person name="Singh M."/>
            <person name="Singh A."/>
            <person name="Seah K."/>
            <person name="Emmerich C."/>
        </authorList>
    </citation>
    <scope>NUCLEOTIDE SEQUENCE</scope>
    <source>
        <strain evidence="2">DP1</strain>
    </source>
</reference>
<name>A0AAD2D3D4_EUPCR</name>
<evidence type="ECO:0000256" key="1">
    <source>
        <dbReference type="SAM" id="MobiDB-lite"/>
    </source>
</evidence>